<protein>
    <submittedName>
        <fullName evidence="3">Endonuclease/exonuclease/phosphatase family protein</fullName>
    </submittedName>
</protein>
<dbReference type="PANTHER" id="PTHR14859:SF15">
    <property type="entry name" value="ENDONUCLEASE_EXONUCLEASE_PHOSPHATASE DOMAIN-CONTAINING PROTEIN"/>
    <property type="match status" value="1"/>
</dbReference>
<dbReference type="GO" id="GO:0006506">
    <property type="term" value="P:GPI anchor biosynthetic process"/>
    <property type="evidence" value="ECO:0007669"/>
    <property type="project" value="TreeGrafter"/>
</dbReference>
<dbReference type="Proteomes" id="UP000693972">
    <property type="component" value="Unassembled WGS sequence"/>
</dbReference>
<dbReference type="Pfam" id="PF03372">
    <property type="entry name" value="Exo_endo_phos"/>
    <property type="match status" value="1"/>
</dbReference>
<dbReference type="InterPro" id="IPR005135">
    <property type="entry name" value="Endo/exonuclease/phosphatase"/>
</dbReference>
<dbReference type="GO" id="GO:0004519">
    <property type="term" value="F:endonuclease activity"/>
    <property type="evidence" value="ECO:0007669"/>
    <property type="project" value="UniProtKB-KW"/>
</dbReference>
<proteinExistence type="predicted"/>
<keyword evidence="3" id="KW-0540">Nuclease</keyword>
<keyword evidence="3" id="KW-0378">Hydrolase</keyword>
<feature type="domain" description="Endonuclease/exonuclease/phosphatase" evidence="1">
    <location>
        <begin position="10"/>
        <end position="222"/>
    </location>
</feature>
<reference evidence="3 4" key="1">
    <citation type="submission" date="2021-07" db="EMBL/GenBank/DDBJ databases">
        <title>Karlodiniumbacter phycospheric gen. nov., sp. nov., a phycosphere bacterium isolated from karlodinium veneficum.</title>
        <authorList>
            <person name="Peng Y."/>
            <person name="Jiang L."/>
            <person name="Lee J."/>
        </authorList>
    </citation>
    <scope>NUCLEOTIDE SEQUENCE</scope>
    <source>
        <strain evidence="3 4">N5</strain>
    </source>
</reference>
<keyword evidence="4" id="KW-1185">Reference proteome</keyword>
<dbReference type="RefSeq" id="WP_257892293.1">
    <property type="nucleotide sequence ID" value="NZ_JAIMBW010000001.1"/>
</dbReference>
<dbReference type="SUPFAM" id="SSF56219">
    <property type="entry name" value="DNase I-like"/>
    <property type="match status" value="1"/>
</dbReference>
<dbReference type="GO" id="GO:0016020">
    <property type="term" value="C:membrane"/>
    <property type="evidence" value="ECO:0007669"/>
    <property type="project" value="GOC"/>
</dbReference>
<dbReference type="Gene3D" id="3.60.10.10">
    <property type="entry name" value="Endonuclease/exonuclease/phosphatase"/>
    <property type="match status" value="1"/>
</dbReference>
<dbReference type="PANTHER" id="PTHR14859">
    <property type="entry name" value="CALCOFLUOR WHITE HYPERSENSITIVE PROTEIN PRECURSOR"/>
    <property type="match status" value="1"/>
</dbReference>
<evidence type="ECO:0000313" key="2">
    <source>
        <dbReference type="EMBL" id="MBY4892505.1"/>
    </source>
</evidence>
<dbReference type="EMBL" id="CP078073">
    <property type="protein sequence ID" value="QXL89252.1"/>
    <property type="molecule type" value="Genomic_DNA"/>
</dbReference>
<keyword evidence="3" id="KW-0255">Endonuclease</keyword>
<gene>
    <name evidence="2" type="ORF">KUL25_06985</name>
    <name evidence="3" type="ORF">KUL25_06990</name>
</gene>
<dbReference type="EMBL" id="JAIMBW010000001">
    <property type="protein sequence ID" value="MBY4892505.1"/>
    <property type="molecule type" value="Genomic_DNA"/>
</dbReference>
<dbReference type="AlphaFoldDB" id="A0A975TY09"/>
<accession>A0A975TY09</accession>
<dbReference type="InterPro" id="IPR036691">
    <property type="entry name" value="Endo/exonu/phosph_ase_sf"/>
</dbReference>
<evidence type="ECO:0000313" key="4">
    <source>
        <dbReference type="Proteomes" id="UP000693972"/>
    </source>
</evidence>
<name>A0A975TY09_9RHOB</name>
<evidence type="ECO:0000259" key="1">
    <source>
        <dbReference type="Pfam" id="PF03372"/>
    </source>
</evidence>
<evidence type="ECO:0000313" key="3">
    <source>
        <dbReference type="EMBL" id="QXL89252.1"/>
    </source>
</evidence>
<organism evidence="3">
    <name type="scientific">Gymnodinialimonas phycosphaerae</name>
    <dbReference type="NCBI Taxonomy" id="2841589"/>
    <lineage>
        <taxon>Bacteria</taxon>
        <taxon>Pseudomonadati</taxon>
        <taxon>Pseudomonadota</taxon>
        <taxon>Alphaproteobacteria</taxon>
        <taxon>Rhodobacterales</taxon>
        <taxon>Paracoccaceae</taxon>
        <taxon>Gymnodinialimonas</taxon>
    </lineage>
</organism>
<dbReference type="InterPro" id="IPR051916">
    <property type="entry name" value="GPI-anchor_lipid_remodeler"/>
</dbReference>
<sequence>MSAPGKIAIASYNIRKAIGRDGRRNPRRILDVIANLSADVVVLQEADFRFGGRRPIFDADELQSITGLRAVDVAPDVEGLGWHGNVLLLRPDAAIQSVKAVPLQGSDPRGAVVSDLDLHGRSLQLIHGHLGLLPHQRARQATLLAAEISHTPTVILGDFNAAGPRPPSLRGLSSVLNEVVHGATFPTRWPCLRFDRMFHCDGLAVSDPMVVDTPLTRVASDHLPIKATFHWT</sequence>